<comment type="caution">
    <text evidence="1">The sequence shown here is derived from an EMBL/GenBank/DDBJ whole genome shotgun (WGS) entry which is preliminary data.</text>
</comment>
<dbReference type="RefSeq" id="WP_340340045.1">
    <property type="nucleotide sequence ID" value="NZ_JBBKZS010000051.1"/>
</dbReference>
<evidence type="ECO:0000313" key="1">
    <source>
        <dbReference type="EMBL" id="MEJ8860014.1"/>
    </source>
</evidence>
<sequence>MKRVLAWFCCLVVAGCADLGAVRDISSRLAASSKTWDDVSGDIAGSCQRERVLNPALVDCQLEDKASEGLVAADRVLTEYFNALFAAANESNFTVKPGLDALAGSVGSIPGIDQAQVKAASGLIGLIAKLATEQMREETLRDLIRNGGPAAQTLVDGLSQLVVPRLKARLSSERTQLAGYFAQAILAQRDAIGDDVDAICAGSQASRFSAVGFLLTQEYCQRVAVVAKRQKALDDYQASLSSASKALVELQSSSAKLKAKDVIRRLYDIGRELDDSLAAVRKAFA</sequence>
<name>A0ABU8XLU8_9BURK</name>
<dbReference type="EMBL" id="JBBKZS010000051">
    <property type="protein sequence ID" value="MEJ8860014.1"/>
    <property type="molecule type" value="Genomic_DNA"/>
</dbReference>
<gene>
    <name evidence="1" type="ORF">WKW79_36120</name>
</gene>
<dbReference type="PROSITE" id="PS51257">
    <property type="entry name" value="PROKAR_LIPOPROTEIN"/>
    <property type="match status" value="1"/>
</dbReference>
<evidence type="ECO:0000313" key="2">
    <source>
        <dbReference type="Proteomes" id="UP001367030"/>
    </source>
</evidence>
<evidence type="ECO:0008006" key="3">
    <source>
        <dbReference type="Google" id="ProtNLM"/>
    </source>
</evidence>
<dbReference type="Proteomes" id="UP001367030">
    <property type="component" value="Unassembled WGS sequence"/>
</dbReference>
<accession>A0ABU8XLU8</accession>
<organism evidence="1 2">
    <name type="scientific">Variovorax robiniae</name>
    <dbReference type="NCBI Taxonomy" id="1836199"/>
    <lineage>
        <taxon>Bacteria</taxon>
        <taxon>Pseudomonadati</taxon>
        <taxon>Pseudomonadota</taxon>
        <taxon>Betaproteobacteria</taxon>
        <taxon>Burkholderiales</taxon>
        <taxon>Comamonadaceae</taxon>
        <taxon>Variovorax</taxon>
    </lineage>
</organism>
<protein>
    <recommendedName>
        <fullName evidence="3">Lipoprotein</fullName>
    </recommendedName>
</protein>
<proteinExistence type="predicted"/>
<reference evidence="1 2" key="1">
    <citation type="submission" date="2024-03" db="EMBL/GenBank/DDBJ databases">
        <title>Novel species of the genus Variovorax.</title>
        <authorList>
            <person name="Liu Q."/>
            <person name="Xin Y.-H."/>
        </authorList>
    </citation>
    <scope>NUCLEOTIDE SEQUENCE [LARGE SCALE GENOMIC DNA]</scope>
    <source>
        <strain evidence="1 2">KACC 18901</strain>
    </source>
</reference>
<keyword evidence="2" id="KW-1185">Reference proteome</keyword>